<dbReference type="AlphaFoldDB" id="A0A1B0D694"/>
<reference evidence="1" key="1">
    <citation type="submission" date="2022-08" db="UniProtKB">
        <authorList>
            <consortium name="EnsemblMetazoa"/>
        </authorList>
    </citation>
    <scope>IDENTIFICATION</scope>
    <source>
        <strain evidence="1">Israel</strain>
    </source>
</reference>
<accession>A0A1B0D694</accession>
<name>A0A1B0D694_PHLPP</name>
<dbReference type="VEuPathDB" id="VectorBase:PPAI003003"/>
<proteinExistence type="predicted"/>
<dbReference type="Proteomes" id="UP000092462">
    <property type="component" value="Unassembled WGS sequence"/>
</dbReference>
<protein>
    <submittedName>
        <fullName evidence="1">Uncharacterized protein</fullName>
    </submittedName>
</protein>
<dbReference type="EMBL" id="AJVK01025841">
    <property type="status" value="NOT_ANNOTATED_CDS"/>
    <property type="molecule type" value="Genomic_DNA"/>
</dbReference>
<evidence type="ECO:0000313" key="2">
    <source>
        <dbReference type="Proteomes" id="UP000092462"/>
    </source>
</evidence>
<organism evidence="1 2">
    <name type="scientific">Phlebotomus papatasi</name>
    <name type="common">Sandfly</name>
    <dbReference type="NCBI Taxonomy" id="29031"/>
    <lineage>
        <taxon>Eukaryota</taxon>
        <taxon>Metazoa</taxon>
        <taxon>Ecdysozoa</taxon>
        <taxon>Arthropoda</taxon>
        <taxon>Hexapoda</taxon>
        <taxon>Insecta</taxon>
        <taxon>Pterygota</taxon>
        <taxon>Neoptera</taxon>
        <taxon>Endopterygota</taxon>
        <taxon>Diptera</taxon>
        <taxon>Nematocera</taxon>
        <taxon>Psychodoidea</taxon>
        <taxon>Psychodidae</taxon>
        <taxon>Phlebotomus</taxon>
        <taxon>Phlebotomus</taxon>
    </lineage>
</organism>
<sequence length="24" mass="2752">MLTGKVSSNATRVPWELNCSWMLK</sequence>
<keyword evidence="2" id="KW-1185">Reference proteome</keyword>
<dbReference type="EnsemblMetazoa" id="PPAI003003-RA">
    <property type="protein sequence ID" value="PPAI003003-PA"/>
    <property type="gene ID" value="PPAI003003"/>
</dbReference>
<evidence type="ECO:0000313" key="1">
    <source>
        <dbReference type="EnsemblMetazoa" id="PPAI003003-PA"/>
    </source>
</evidence>